<evidence type="ECO:0000256" key="1">
    <source>
        <dbReference type="ARBA" id="ARBA00022448"/>
    </source>
</evidence>
<dbReference type="PANTHER" id="PTHR37823:SF3">
    <property type="entry name" value="CYTOCHROME C-551"/>
    <property type="match status" value="1"/>
</dbReference>
<evidence type="ECO:0000256" key="3">
    <source>
        <dbReference type="ARBA" id="ARBA00022723"/>
    </source>
</evidence>
<evidence type="ECO:0000256" key="6">
    <source>
        <dbReference type="PIRSR" id="PIRSR000025-1"/>
    </source>
</evidence>
<dbReference type="PROSITE" id="PS51007">
    <property type="entry name" value="CYTC"/>
    <property type="match status" value="1"/>
</dbReference>
<evidence type="ECO:0000256" key="4">
    <source>
        <dbReference type="ARBA" id="ARBA00022982"/>
    </source>
</evidence>
<organism evidence="10 11">
    <name type="scientific">Pontibacillus halophilus JSM 076056 = DSM 19796</name>
    <dbReference type="NCBI Taxonomy" id="1385510"/>
    <lineage>
        <taxon>Bacteria</taxon>
        <taxon>Bacillati</taxon>
        <taxon>Bacillota</taxon>
        <taxon>Bacilli</taxon>
        <taxon>Bacillales</taxon>
        <taxon>Bacillaceae</taxon>
        <taxon>Pontibacillus</taxon>
    </lineage>
</organism>
<feature type="binding site" description="axial binding residue" evidence="7">
    <location>
        <position position="92"/>
    </location>
    <ligand>
        <name>heme c</name>
        <dbReference type="ChEBI" id="CHEBI:61717"/>
    </ligand>
    <ligandPart>
        <name>Fe</name>
        <dbReference type="ChEBI" id="CHEBI:18248"/>
    </ligandPart>
</feature>
<dbReference type="PANTHER" id="PTHR37823">
    <property type="entry name" value="CYTOCHROME C-553-LIKE"/>
    <property type="match status" value="1"/>
</dbReference>
<keyword evidence="1" id="KW-0813">Transport</keyword>
<dbReference type="GO" id="GO:0020037">
    <property type="term" value="F:heme binding"/>
    <property type="evidence" value="ECO:0007669"/>
    <property type="project" value="InterPro"/>
</dbReference>
<dbReference type="PROSITE" id="PS51257">
    <property type="entry name" value="PROKAR_LIPOPROTEIN"/>
    <property type="match status" value="1"/>
</dbReference>
<dbReference type="PIRSF" id="PIRSF000025">
    <property type="entry name" value="Cytc_Bsub_c550"/>
    <property type="match status" value="1"/>
</dbReference>
<dbReference type="InterPro" id="IPR051811">
    <property type="entry name" value="Cytochrome_c550/c551-like"/>
</dbReference>
<evidence type="ECO:0000313" key="11">
    <source>
        <dbReference type="Proteomes" id="UP000030528"/>
    </source>
</evidence>
<feature type="chain" id="PRO_5039265055" evidence="8">
    <location>
        <begin position="21"/>
        <end position="113"/>
    </location>
</feature>
<evidence type="ECO:0000256" key="8">
    <source>
        <dbReference type="SAM" id="SignalP"/>
    </source>
</evidence>
<feature type="binding site" description="covalent" evidence="6">
    <location>
        <position position="56"/>
    </location>
    <ligand>
        <name>heme c</name>
        <dbReference type="ChEBI" id="CHEBI:61717"/>
    </ligand>
</feature>
<accession>A0A0A5GLR9</accession>
<dbReference type="InterPro" id="IPR009056">
    <property type="entry name" value="Cyt_c-like_dom"/>
</dbReference>
<dbReference type="Gene3D" id="1.10.760.10">
    <property type="entry name" value="Cytochrome c-like domain"/>
    <property type="match status" value="1"/>
</dbReference>
<evidence type="ECO:0000259" key="9">
    <source>
        <dbReference type="PROSITE" id="PS51007"/>
    </source>
</evidence>
<comment type="PTM">
    <text evidence="6">Binds 1 heme c group covalently per subunit.</text>
</comment>
<dbReference type="GO" id="GO:0009055">
    <property type="term" value="F:electron transfer activity"/>
    <property type="evidence" value="ECO:0007669"/>
    <property type="project" value="InterPro"/>
</dbReference>
<dbReference type="InterPro" id="IPR054782">
    <property type="entry name" value="Cytochro_C551"/>
</dbReference>
<feature type="binding site" description="covalent" evidence="6">
    <location>
        <position position="53"/>
    </location>
    <ligand>
        <name>heme c</name>
        <dbReference type="ChEBI" id="CHEBI:61717"/>
    </ligand>
</feature>
<dbReference type="NCBIfam" id="NF045774">
    <property type="entry name" value="cytochro_C551"/>
    <property type="match status" value="1"/>
</dbReference>
<evidence type="ECO:0000256" key="2">
    <source>
        <dbReference type="ARBA" id="ARBA00022617"/>
    </source>
</evidence>
<keyword evidence="4" id="KW-0249">Electron transport</keyword>
<dbReference type="GO" id="GO:0005506">
    <property type="term" value="F:iron ion binding"/>
    <property type="evidence" value="ECO:0007669"/>
    <property type="project" value="InterPro"/>
</dbReference>
<comment type="caution">
    <text evidence="10">The sequence shown here is derived from an EMBL/GenBank/DDBJ whole genome shotgun (WGS) entry which is preliminary data.</text>
</comment>
<evidence type="ECO:0000313" key="10">
    <source>
        <dbReference type="EMBL" id="KGX92939.1"/>
    </source>
</evidence>
<protein>
    <submittedName>
        <fullName evidence="10">Cytochrome C551</fullName>
    </submittedName>
</protein>
<dbReference type="SUPFAM" id="SSF46626">
    <property type="entry name" value="Cytochrome c"/>
    <property type="match status" value="1"/>
</dbReference>
<dbReference type="Proteomes" id="UP000030528">
    <property type="component" value="Unassembled WGS sequence"/>
</dbReference>
<gene>
    <name evidence="10" type="ORF">N781_13735</name>
</gene>
<evidence type="ECO:0000256" key="7">
    <source>
        <dbReference type="PIRSR" id="PIRSR000025-2"/>
    </source>
</evidence>
<keyword evidence="8" id="KW-0732">Signal</keyword>
<sequence length="113" mass="11790">MKMKLFASLFGAVLLLSACGGGGNEDAAPAEESEQEVKEYSATGAEEVFQANCASCHGQQLGGGSGPGLTQVGTKYSEEEILSIIQNGKGIMPPKVIEGQEAEHVAKWLSTME</sequence>
<keyword evidence="2 6" id="KW-0349">Heme</keyword>
<dbReference type="OrthoDB" id="7933886at2"/>
<dbReference type="Pfam" id="PF13442">
    <property type="entry name" value="Cytochrome_CBB3"/>
    <property type="match status" value="1"/>
</dbReference>
<feature type="signal peptide" evidence="8">
    <location>
        <begin position="1"/>
        <end position="20"/>
    </location>
</feature>
<dbReference type="eggNOG" id="COG2010">
    <property type="taxonomic scope" value="Bacteria"/>
</dbReference>
<evidence type="ECO:0000256" key="5">
    <source>
        <dbReference type="ARBA" id="ARBA00023004"/>
    </source>
</evidence>
<dbReference type="InterPro" id="IPR012218">
    <property type="entry name" value="Cyt_c_BACSU-c550-type"/>
</dbReference>
<keyword evidence="3 7" id="KW-0479">Metal-binding</keyword>
<feature type="domain" description="Cytochrome c" evidence="9">
    <location>
        <begin position="40"/>
        <end position="113"/>
    </location>
</feature>
<proteinExistence type="predicted"/>
<dbReference type="STRING" id="1385510.GCA_000425205_01580"/>
<feature type="binding site" description="axial binding residue" evidence="7">
    <location>
        <position position="57"/>
    </location>
    <ligand>
        <name>heme c</name>
        <dbReference type="ChEBI" id="CHEBI:61717"/>
    </ligand>
    <ligandPart>
        <name>Fe</name>
        <dbReference type="ChEBI" id="CHEBI:18248"/>
    </ligandPart>
</feature>
<dbReference type="EMBL" id="AVPE01000004">
    <property type="protein sequence ID" value="KGX92939.1"/>
    <property type="molecule type" value="Genomic_DNA"/>
</dbReference>
<dbReference type="InterPro" id="IPR036909">
    <property type="entry name" value="Cyt_c-like_dom_sf"/>
</dbReference>
<dbReference type="GO" id="GO:0016020">
    <property type="term" value="C:membrane"/>
    <property type="evidence" value="ECO:0007669"/>
    <property type="project" value="InterPro"/>
</dbReference>
<keyword evidence="5 7" id="KW-0408">Iron</keyword>
<name>A0A0A5GLR9_9BACI</name>
<keyword evidence="11" id="KW-1185">Reference proteome</keyword>
<dbReference type="AlphaFoldDB" id="A0A0A5GLR9"/>
<reference evidence="10 11" key="1">
    <citation type="submission" date="2013-08" db="EMBL/GenBank/DDBJ databases">
        <authorList>
            <person name="Huang J."/>
            <person name="Wang G."/>
        </authorList>
    </citation>
    <scope>NUCLEOTIDE SEQUENCE [LARGE SCALE GENOMIC DNA]</scope>
    <source>
        <strain evidence="10 11">JSM 076056</strain>
    </source>
</reference>